<dbReference type="InterPro" id="IPR016024">
    <property type="entry name" value="ARM-type_fold"/>
</dbReference>
<comment type="caution">
    <text evidence="1">The sequence shown here is derived from an EMBL/GenBank/DDBJ whole genome shotgun (WGS) entry which is preliminary data.</text>
</comment>
<organism evidence="1 2">
    <name type="scientific">Pelolinea submarina</name>
    <dbReference type="NCBI Taxonomy" id="913107"/>
    <lineage>
        <taxon>Bacteria</taxon>
        <taxon>Bacillati</taxon>
        <taxon>Chloroflexota</taxon>
        <taxon>Anaerolineae</taxon>
        <taxon>Anaerolineales</taxon>
        <taxon>Anaerolineaceae</taxon>
        <taxon>Pelolinea</taxon>
    </lineage>
</organism>
<dbReference type="Proteomes" id="UP000256388">
    <property type="component" value="Unassembled WGS sequence"/>
</dbReference>
<accession>A0A347ZV84</accession>
<dbReference type="AlphaFoldDB" id="A0A347ZV84"/>
<keyword evidence="2" id="KW-1185">Reference proteome</keyword>
<dbReference type="EMBL" id="QUMS01000001">
    <property type="protein sequence ID" value="REG10199.1"/>
    <property type="molecule type" value="Genomic_DNA"/>
</dbReference>
<dbReference type="InterPro" id="IPR014825">
    <property type="entry name" value="DNA_alkylation"/>
</dbReference>
<dbReference type="Pfam" id="PF08713">
    <property type="entry name" value="DNA_alkylation"/>
    <property type="match status" value="1"/>
</dbReference>
<gene>
    <name evidence="1" type="ORF">DFR64_0050</name>
</gene>
<protein>
    <submittedName>
        <fullName evidence="1">DNA alkylation repair enzyme</fullName>
    </submittedName>
</protein>
<dbReference type="OrthoDB" id="161251at2"/>
<name>A0A347ZV84_9CHLR</name>
<dbReference type="Gene3D" id="1.25.10.90">
    <property type="match status" value="1"/>
</dbReference>
<dbReference type="RefSeq" id="WP_116223393.1">
    <property type="nucleotide sequence ID" value="NZ_AP018437.1"/>
</dbReference>
<sequence>MPPVQLSRLRPQVNALMSHYGDETRFIRTLQLILEKYSEKQNPTNAWLRVDPGIPAYFIPPVVMNELESALEVLAKTRPQDCVPLAEAMWRLPQFEPKKLAVFLLARLGGDYKEEFIRHVREWYPAGISEALVGEIIRQSSLRLEIVSSREWLNLLGTWLLSEDKRTQKIGLRAVQNLVDNRAFQNLPVVFTLVTPLYSDPRITLQKDLTELTRKLIERSQPETASFLISMVEINQKESVSALVRKLLPLFDPFYQTEIKQAVV</sequence>
<reference evidence="1 2" key="1">
    <citation type="submission" date="2018-08" db="EMBL/GenBank/DDBJ databases">
        <title>Genomic Encyclopedia of Type Strains, Phase IV (KMG-IV): sequencing the most valuable type-strain genomes for metagenomic binning, comparative biology and taxonomic classification.</title>
        <authorList>
            <person name="Goeker M."/>
        </authorList>
    </citation>
    <scope>NUCLEOTIDE SEQUENCE [LARGE SCALE GENOMIC DNA]</scope>
    <source>
        <strain evidence="1 2">DSM 23923</strain>
    </source>
</reference>
<dbReference type="SUPFAM" id="SSF48371">
    <property type="entry name" value="ARM repeat"/>
    <property type="match status" value="1"/>
</dbReference>
<proteinExistence type="predicted"/>
<evidence type="ECO:0000313" key="1">
    <source>
        <dbReference type="EMBL" id="REG10199.1"/>
    </source>
</evidence>
<evidence type="ECO:0000313" key="2">
    <source>
        <dbReference type="Proteomes" id="UP000256388"/>
    </source>
</evidence>